<protein>
    <recommendedName>
        <fullName evidence="4">Ribosome assembly protein 3</fullName>
    </recommendedName>
</protein>
<evidence type="ECO:0000256" key="8">
    <source>
        <dbReference type="SAM" id="MobiDB-lite"/>
    </source>
</evidence>
<dbReference type="GO" id="GO:0030687">
    <property type="term" value="C:preribosome, large subunit precursor"/>
    <property type="evidence" value="ECO:0007669"/>
    <property type="project" value="TreeGrafter"/>
</dbReference>
<evidence type="ECO:0000256" key="6">
    <source>
        <dbReference type="ARBA" id="ARBA00023242"/>
    </source>
</evidence>
<evidence type="ECO:0000256" key="2">
    <source>
        <dbReference type="ARBA" id="ARBA00004604"/>
    </source>
</evidence>
<comment type="subcellular location">
    <subcellularLocation>
        <location evidence="2">Nucleus</location>
        <location evidence="2">Nucleolus</location>
    </subcellularLocation>
</comment>
<proteinExistence type="inferred from homology"/>
<evidence type="ECO:0000256" key="3">
    <source>
        <dbReference type="ARBA" id="ARBA00006256"/>
    </source>
</evidence>
<dbReference type="InterPro" id="IPR028217">
    <property type="entry name" value="Rsa3_C"/>
</dbReference>
<keyword evidence="5" id="KW-0690">Ribosome biogenesis</keyword>
<dbReference type="GO" id="GO:0000027">
    <property type="term" value="P:ribosomal large subunit assembly"/>
    <property type="evidence" value="ECO:0007669"/>
    <property type="project" value="TreeGrafter"/>
</dbReference>
<dbReference type="PANTHER" id="PTHR28127">
    <property type="entry name" value="RIBOSOME ASSEMBLY PROTEIN 3"/>
    <property type="match status" value="1"/>
</dbReference>
<feature type="domain" description="Ribosome-assembly protein 3 C-terminal" evidence="9">
    <location>
        <begin position="36"/>
        <end position="82"/>
    </location>
</feature>
<evidence type="ECO:0000259" key="9">
    <source>
        <dbReference type="Pfam" id="PF14615"/>
    </source>
</evidence>
<feature type="compositionally biased region" description="Low complexity" evidence="8">
    <location>
        <begin position="1"/>
        <end position="21"/>
    </location>
</feature>
<evidence type="ECO:0000256" key="4">
    <source>
        <dbReference type="ARBA" id="ARBA00015339"/>
    </source>
</evidence>
<reference evidence="10" key="1">
    <citation type="journal article" date="2023" name="Mol. Phylogenet. Evol.">
        <title>Genome-scale phylogeny and comparative genomics of the fungal order Sordariales.</title>
        <authorList>
            <person name="Hensen N."/>
            <person name="Bonometti L."/>
            <person name="Westerberg I."/>
            <person name="Brannstrom I.O."/>
            <person name="Guillou S."/>
            <person name="Cros-Aarteil S."/>
            <person name="Calhoun S."/>
            <person name="Haridas S."/>
            <person name="Kuo A."/>
            <person name="Mondo S."/>
            <person name="Pangilinan J."/>
            <person name="Riley R."/>
            <person name="LaButti K."/>
            <person name="Andreopoulos B."/>
            <person name="Lipzen A."/>
            <person name="Chen C."/>
            <person name="Yan M."/>
            <person name="Daum C."/>
            <person name="Ng V."/>
            <person name="Clum A."/>
            <person name="Steindorff A."/>
            <person name="Ohm R.A."/>
            <person name="Martin F."/>
            <person name="Silar P."/>
            <person name="Natvig D.O."/>
            <person name="Lalanne C."/>
            <person name="Gautier V."/>
            <person name="Ament-Velasquez S.L."/>
            <person name="Kruys A."/>
            <person name="Hutchinson M.I."/>
            <person name="Powell A.J."/>
            <person name="Barry K."/>
            <person name="Miller A.N."/>
            <person name="Grigoriev I.V."/>
            <person name="Debuchy R."/>
            <person name="Gladieux P."/>
            <person name="Hiltunen Thoren M."/>
            <person name="Johannesson H."/>
        </authorList>
    </citation>
    <scope>NUCLEOTIDE SEQUENCE</scope>
    <source>
        <strain evidence="10">CBS 315.58</strain>
    </source>
</reference>
<organism evidence="10 11">
    <name type="scientific">Triangularia verruculosa</name>
    <dbReference type="NCBI Taxonomy" id="2587418"/>
    <lineage>
        <taxon>Eukaryota</taxon>
        <taxon>Fungi</taxon>
        <taxon>Dikarya</taxon>
        <taxon>Ascomycota</taxon>
        <taxon>Pezizomycotina</taxon>
        <taxon>Sordariomycetes</taxon>
        <taxon>Sordariomycetidae</taxon>
        <taxon>Sordariales</taxon>
        <taxon>Podosporaceae</taxon>
        <taxon>Triangularia</taxon>
    </lineage>
</organism>
<dbReference type="Pfam" id="PF14615">
    <property type="entry name" value="Rsa3"/>
    <property type="match status" value="1"/>
</dbReference>
<dbReference type="EMBL" id="MU864030">
    <property type="protein sequence ID" value="KAK4194989.1"/>
    <property type="molecule type" value="Genomic_DNA"/>
</dbReference>
<keyword evidence="7" id="KW-0687">Ribonucleoprotein</keyword>
<sequence>MSSSSPEPQQQQQQQQQQQEQQKTEQKSQKQIDDEFTSYYLQRATKEFGEALDAVRSADDFKSESSVAVLISALQQGTEMFSGEERRGVICAEGRGRGRGV</sequence>
<evidence type="ECO:0000313" key="11">
    <source>
        <dbReference type="Proteomes" id="UP001303160"/>
    </source>
</evidence>
<evidence type="ECO:0000256" key="7">
    <source>
        <dbReference type="ARBA" id="ARBA00023274"/>
    </source>
</evidence>
<dbReference type="AlphaFoldDB" id="A0AAN6X6I7"/>
<dbReference type="Proteomes" id="UP001303160">
    <property type="component" value="Unassembled WGS sequence"/>
</dbReference>
<dbReference type="PANTHER" id="PTHR28127:SF1">
    <property type="entry name" value="RIBOSOME ASSEMBLY PROTEIN 3"/>
    <property type="match status" value="1"/>
</dbReference>
<reference evidence="10" key="2">
    <citation type="submission" date="2023-05" db="EMBL/GenBank/DDBJ databases">
        <authorList>
            <consortium name="Lawrence Berkeley National Laboratory"/>
            <person name="Steindorff A."/>
            <person name="Hensen N."/>
            <person name="Bonometti L."/>
            <person name="Westerberg I."/>
            <person name="Brannstrom I.O."/>
            <person name="Guillou S."/>
            <person name="Cros-Aarteil S."/>
            <person name="Calhoun S."/>
            <person name="Haridas S."/>
            <person name="Kuo A."/>
            <person name="Mondo S."/>
            <person name="Pangilinan J."/>
            <person name="Riley R."/>
            <person name="Labutti K."/>
            <person name="Andreopoulos B."/>
            <person name="Lipzen A."/>
            <person name="Chen C."/>
            <person name="Yanf M."/>
            <person name="Daum C."/>
            <person name="Ng V."/>
            <person name="Clum A."/>
            <person name="Ohm R."/>
            <person name="Martin F."/>
            <person name="Silar P."/>
            <person name="Natvig D."/>
            <person name="Lalanne C."/>
            <person name="Gautier V."/>
            <person name="Ament-Velasquez S.L."/>
            <person name="Kruys A."/>
            <person name="Hutchinson M.I."/>
            <person name="Powell A.J."/>
            <person name="Barry K."/>
            <person name="Miller A.N."/>
            <person name="Grigoriev I.V."/>
            <person name="Debuchy R."/>
            <person name="Gladieux P."/>
            <person name="Thoren M.H."/>
            <person name="Johannesson H."/>
        </authorList>
    </citation>
    <scope>NUCLEOTIDE SEQUENCE</scope>
    <source>
        <strain evidence="10">CBS 315.58</strain>
    </source>
</reference>
<comment type="similarity">
    <text evidence="3">Belongs to the RSA3 family.</text>
</comment>
<gene>
    <name evidence="10" type="ORF">QBC40DRAFT_259462</name>
</gene>
<accession>A0AAN6X6I7</accession>
<evidence type="ECO:0000256" key="1">
    <source>
        <dbReference type="ARBA" id="ARBA00003035"/>
    </source>
</evidence>
<comment type="function">
    <text evidence="1">Required for efficient biogenesis of the 60S ribosomal subunit.</text>
</comment>
<dbReference type="GO" id="GO:0005730">
    <property type="term" value="C:nucleolus"/>
    <property type="evidence" value="ECO:0007669"/>
    <property type="project" value="UniProtKB-SubCell"/>
</dbReference>
<dbReference type="InterPro" id="IPR051898">
    <property type="entry name" value="Ribosome_Assembly_3"/>
</dbReference>
<feature type="compositionally biased region" description="Basic and acidic residues" evidence="8">
    <location>
        <begin position="22"/>
        <end position="33"/>
    </location>
</feature>
<keyword evidence="6" id="KW-0539">Nucleus</keyword>
<comment type="caution">
    <text evidence="10">The sequence shown here is derived from an EMBL/GenBank/DDBJ whole genome shotgun (WGS) entry which is preliminary data.</text>
</comment>
<feature type="region of interest" description="Disordered" evidence="8">
    <location>
        <begin position="1"/>
        <end position="34"/>
    </location>
</feature>
<evidence type="ECO:0000256" key="5">
    <source>
        <dbReference type="ARBA" id="ARBA00022517"/>
    </source>
</evidence>
<keyword evidence="11" id="KW-1185">Reference proteome</keyword>
<name>A0AAN6X6I7_9PEZI</name>
<evidence type="ECO:0000313" key="10">
    <source>
        <dbReference type="EMBL" id="KAK4194989.1"/>
    </source>
</evidence>